<evidence type="ECO:0000313" key="4">
    <source>
        <dbReference type="EMBL" id="MEQ2561772.1"/>
    </source>
</evidence>
<dbReference type="PROSITE" id="PS51257">
    <property type="entry name" value="PROKAR_LIPOPROTEIN"/>
    <property type="match status" value="1"/>
</dbReference>
<keyword evidence="5" id="KW-1185">Reference proteome</keyword>
<proteinExistence type="predicted"/>
<keyword evidence="1" id="KW-0802">TPR repeat</keyword>
<dbReference type="InterPro" id="IPR019734">
    <property type="entry name" value="TPR_rpt"/>
</dbReference>
<dbReference type="RefSeq" id="WP_349228212.1">
    <property type="nucleotide sequence ID" value="NZ_JBBMFJ010000001.1"/>
</dbReference>
<dbReference type="Gene3D" id="1.25.40.10">
    <property type="entry name" value="Tetratricopeptide repeat domain"/>
    <property type="match status" value="1"/>
</dbReference>
<evidence type="ECO:0000256" key="1">
    <source>
        <dbReference type="PROSITE-ProRule" id="PRU00339"/>
    </source>
</evidence>
<evidence type="ECO:0000256" key="2">
    <source>
        <dbReference type="SAM" id="Coils"/>
    </source>
</evidence>
<reference evidence="4 5" key="1">
    <citation type="submission" date="2024-03" db="EMBL/GenBank/DDBJ databases">
        <title>Human intestinal bacterial collection.</title>
        <authorList>
            <person name="Pauvert C."/>
            <person name="Hitch T.C.A."/>
            <person name="Clavel T."/>
        </authorList>
    </citation>
    <scope>NUCLEOTIDE SEQUENCE [LARGE SCALE GENOMIC DNA]</scope>
    <source>
        <strain evidence="4 5">CLA-AP-H27</strain>
    </source>
</reference>
<dbReference type="PROSITE" id="PS50293">
    <property type="entry name" value="TPR_REGION"/>
    <property type="match status" value="1"/>
</dbReference>
<accession>A0ABV1HHH3</accession>
<dbReference type="Pfam" id="PF14559">
    <property type="entry name" value="TPR_19"/>
    <property type="match status" value="1"/>
</dbReference>
<gene>
    <name evidence="4" type="ORF">WMO41_01025</name>
</gene>
<dbReference type="PROSITE" id="PS50005">
    <property type="entry name" value="TPR"/>
    <property type="match status" value="1"/>
</dbReference>
<dbReference type="SUPFAM" id="SSF82185">
    <property type="entry name" value="Histone H3 K4-specific methyltransferase SET7/9 N-terminal domain"/>
    <property type="match status" value="1"/>
</dbReference>
<organism evidence="4 5">
    <name type="scientific">Ventrimonas faecis</name>
    <dbReference type="NCBI Taxonomy" id="3133170"/>
    <lineage>
        <taxon>Bacteria</taxon>
        <taxon>Bacillati</taxon>
        <taxon>Bacillota</taxon>
        <taxon>Clostridia</taxon>
        <taxon>Lachnospirales</taxon>
        <taxon>Lachnospiraceae</taxon>
        <taxon>Ventrimonas</taxon>
    </lineage>
</organism>
<dbReference type="Proteomes" id="UP001437460">
    <property type="component" value="Unassembled WGS sequence"/>
</dbReference>
<feature type="compositionally biased region" description="Acidic residues" evidence="3">
    <location>
        <begin position="358"/>
        <end position="373"/>
    </location>
</feature>
<keyword evidence="2" id="KW-0175">Coiled coil</keyword>
<dbReference type="EMBL" id="JBBMFJ010000001">
    <property type="protein sequence ID" value="MEQ2561772.1"/>
    <property type="molecule type" value="Genomic_DNA"/>
</dbReference>
<dbReference type="InterPro" id="IPR011990">
    <property type="entry name" value="TPR-like_helical_dom_sf"/>
</dbReference>
<feature type="region of interest" description="Disordered" evidence="3">
    <location>
        <begin position="354"/>
        <end position="373"/>
    </location>
</feature>
<comment type="caution">
    <text evidence="4">The sequence shown here is derived from an EMBL/GenBank/DDBJ whole genome shotgun (WGS) entry which is preliminary data.</text>
</comment>
<feature type="repeat" description="TPR" evidence="1">
    <location>
        <begin position="26"/>
        <end position="59"/>
    </location>
</feature>
<dbReference type="SUPFAM" id="SSF48452">
    <property type="entry name" value="TPR-like"/>
    <property type="match status" value="1"/>
</dbReference>
<feature type="coiled-coil region" evidence="2">
    <location>
        <begin position="109"/>
        <end position="153"/>
    </location>
</feature>
<evidence type="ECO:0000256" key="3">
    <source>
        <dbReference type="SAM" id="MobiDB-lite"/>
    </source>
</evidence>
<name>A0ABV1HHH3_9FIRM</name>
<sequence length="373" mass="42987">MKQIKRILIFLAVLLLLAGCGKKLSLHEYLDLGDKYLTESNYEKAIVAFTKAIELEPKAVKAYEGLADVYIKTEKYAKAKEVLENGISVYEGLSEEEQTDEFKQIYETLLKLREEVETYLREQLKQEAKKEVLGEYQELVDDLTDRMRSQDRESIWELQSSDEYQNLITKLDHVISMDCKDGNWLLIYPCGHCYYGGMKDGKRSGQGIWCAYDYIEGNKDYDSCTWENDYPNGTGEEWSVCLPIPEDLFYTQMNLKDGLYHGAIQENCTSTYEEETFQENYTYECSEGIAAEVADLHADIAPDDGKEIYCIYSDDEFSQYAVRGYKKGILHARKGVDAVDSMKTYTQEEIQDAKQSVEDEIQEWEDEAGANEE</sequence>
<dbReference type="SMART" id="SM00028">
    <property type="entry name" value="TPR"/>
    <property type="match status" value="2"/>
</dbReference>
<evidence type="ECO:0000313" key="5">
    <source>
        <dbReference type="Proteomes" id="UP001437460"/>
    </source>
</evidence>
<protein>
    <submittedName>
        <fullName evidence="4">Tetratricopeptide repeat protein</fullName>
    </submittedName>
</protein>